<dbReference type="EMBL" id="FOKI01000030">
    <property type="protein sequence ID" value="SFB33114.1"/>
    <property type="molecule type" value="Genomic_DNA"/>
</dbReference>
<dbReference type="OrthoDB" id="2894779at2"/>
<dbReference type="RefSeq" id="WP_090042491.1">
    <property type="nucleotide sequence ID" value="NZ_FOKI01000030.1"/>
</dbReference>
<accession>A0A1I1A513</accession>
<gene>
    <name evidence="1" type="ORF">SAMN04488528_103010</name>
</gene>
<keyword evidence="2" id="KW-1185">Reference proteome</keyword>
<name>A0A1I1A513_9CLOT</name>
<dbReference type="AlphaFoldDB" id="A0A1I1A513"/>
<proteinExistence type="predicted"/>
<dbReference type="Proteomes" id="UP000198619">
    <property type="component" value="Unassembled WGS sequence"/>
</dbReference>
<reference evidence="1 2" key="1">
    <citation type="submission" date="2016-10" db="EMBL/GenBank/DDBJ databases">
        <authorList>
            <person name="de Groot N.N."/>
        </authorList>
    </citation>
    <scope>NUCLEOTIDE SEQUENCE [LARGE SCALE GENOMIC DNA]</scope>
    <source>
        <strain evidence="1 2">DSM 12271</strain>
    </source>
</reference>
<evidence type="ECO:0000313" key="2">
    <source>
        <dbReference type="Proteomes" id="UP000198619"/>
    </source>
</evidence>
<sequence length="419" mass="49083">MHVSLSMLDNVDNSQLLRFLREQGCEYREEEAGMDINYWISNMLEEGRIKLSLLNEYLLEELFFGMHRSIYIYKINGVRRLQNINLWKTNLFNILGIYDIPFNNIVETKVNKDENKKIAAVDYIENEHGEIEKLRILFVVHTGQVHASGISYTYSYIPVELDFKMKIMIIKARPRNKIIPGNKPHEFQEKIYKELISKMNISITPFVIDHQEALYKMSRNILDELFKNIAGYNDIPRLEEDINIFINKVTDNITLKNIEESNGRISILKGVMDIKYELNNMLQNLTVSDYLFNKDEDNIWDTGINTIITCIRFNDSKNATASLSGENRSKHIFNSKAFMDLRNALEVVKNVKSLSIAYKKNRGSMRVKYDAEPEDCLKILVLSHRNYNEEDFITIWERYNVNENRDFTSTSGVHQEQIS</sequence>
<protein>
    <submittedName>
        <fullName evidence="1">Uncharacterized protein</fullName>
    </submittedName>
</protein>
<organism evidence="1 2">
    <name type="scientific">Clostridium frigidicarnis</name>
    <dbReference type="NCBI Taxonomy" id="84698"/>
    <lineage>
        <taxon>Bacteria</taxon>
        <taxon>Bacillati</taxon>
        <taxon>Bacillota</taxon>
        <taxon>Clostridia</taxon>
        <taxon>Eubacteriales</taxon>
        <taxon>Clostridiaceae</taxon>
        <taxon>Clostridium</taxon>
    </lineage>
</organism>
<evidence type="ECO:0000313" key="1">
    <source>
        <dbReference type="EMBL" id="SFB33114.1"/>
    </source>
</evidence>